<keyword evidence="2" id="KW-1185">Reference proteome</keyword>
<protein>
    <submittedName>
        <fullName evidence="1">Uncharacterized protein</fullName>
    </submittedName>
</protein>
<name>A0ACB7SR63_HYAAI</name>
<proteinExistence type="predicted"/>
<dbReference type="Proteomes" id="UP000821845">
    <property type="component" value="Chromosome 3"/>
</dbReference>
<comment type="caution">
    <text evidence="1">The sequence shown here is derived from an EMBL/GenBank/DDBJ whole genome shotgun (WGS) entry which is preliminary data.</text>
</comment>
<organism evidence="1 2">
    <name type="scientific">Hyalomma asiaticum</name>
    <name type="common">Tick</name>
    <dbReference type="NCBI Taxonomy" id="266040"/>
    <lineage>
        <taxon>Eukaryota</taxon>
        <taxon>Metazoa</taxon>
        <taxon>Ecdysozoa</taxon>
        <taxon>Arthropoda</taxon>
        <taxon>Chelicerata</taxon>
        <taxon>Arachnida</taxon>
        <taxon>Acari</taxon>
        <taxon>Parasitiformes</taxon>
        <taxon>Ixodida</taxon>
        <taxon>Ixodoidea</taxon>
        <taxon>Ixodidae</taxon>
        <taxon>Hyalomminae</taxon>
        <taxon>Hyalomma</taxon>
    </lineage>
</organism>
<accession>A0ACB7SR63</accession>
<reference evidence="1" key="1">
    <citation type="submission" date="2020-05" db="EMBL/GenBank/DDBJ databases">
        <title>Large-scale comparative analyses of tick genomes elucidate their genetic diversity and vector capacities.</title>
        <authorList>
            <person name="Jia N."/>
            <person name="Wang J."/>
            <person name="Shi W."/>
            <person name="Du L."/>
            <person name="Sun Y."/>
            <person name="Zhan W."/>
            <person name="Jiang J."/>
            <person name="Wang Q."/>
            <person name="Zhang B."/>
            <person name="Ji P."/>
            <person name="Sakyi L.B."/>
            <person name="Cui X."/>
            <person name="Yuan T."/>
            <person name="Jiang B."/>
            <person name="Yang W."/>
            <person name="Lam T.T.-Y."/>
            <person name="Chang Q."/>
            <person name="Ding S."/>
            <person name="Wang X."/>
            <person name="Zhu J."/>
            <person name="Ruan X."/>
            <person name="Zhao L."/>
            <person name="Wei J."/>
            <person name="Que T."/>
            <person name="Du C."/>
            <person name="Cheng J."/>
            <person name="Dai P."/>
            <person name="Han X."/>
            <person name="Huang E."/>
            <person name="Gao Y."/>
            <person name="Liu J."/>
            <person name="Shao H."/>
            <person name="Ye R."/>
            <person name="Li L."/>
            <person name="Wei W."/>
            <person name="Wang X."/>
            <person name="Wang C."/>
            <person name="Yang T."/>
            <person name="Huo Q."/>
            <person name="Li W."/>
            <person name="Guo W."/>
            <person name="Chen H."/>
            <person name="Zhou L."/>
            <person name="Ni X."/>
            <person name="Tian J."/>
            <person name="Zhou Y."/>
            <person name="Sheng Y."/>
            <person name="Liu T."/>
            <person name="Pan Y."/>
            <person name="Xia L."/>
            <person name="Li J."/>
            <person name="Zhao F."/>
            <person name="Cao W."/>
        </authorList>
    </citation>
    <scope>NUCLEOTIDE SEQUENCE</scope>
    <source>
        <strain evidence="1">Hyas-2018</strain>
    </source>
</reference>
<dbReference type="EMBL" id="CM023483">
    <property type="protein sequence ID" value="KAH6936259.1"/>
    <property type="molecule type" value="Genomic_DNA"/>
</dbReference>
<evidence type="ECO:0000313" key="1">
    <source>
        <dbReference type="EMBL" id="KAH6936259.1"/>
    </source>
</evidence>
<sequence length="139" mass="15557">MMRKRSEPALDVAGSFRMYGPLPRHGYWRDRGWRRVAQTRREMSAGCACNELGVAARKGEVRRASKPGAERSYDWNQREVIRVELPPPTLMLLLFWLRSAKECVRACACFVGSGKRTVARSAAAAALFRLEIGSTAATL</sequence>
<gene>
    <name evidence="1" type="ORF">HPB50_015189</name>
</gene>
<evidence type="ECO:0000313" key="2">
    <source>
        <dbReference type="Proteomes" id="UP000821845"/>
    </source>
</evidence>